<evidence type="ECO:0000256" key="2">
    <source>
        <dbReference type="ARBA" id="ARBA00012438"/>
    </source>
</evidence>
<dbReference type="InterPro" id="IPR003018">
    <property type="entry name" value="GAF"/>
</dbReference>
<feature type="domain" description="Histidine kinase" evidence="7">
    <location>
        <begin position="191"/>
        <end position="402"/>
    </location>
</feature>
<dbReference type="Pfam" id="PF02518">
    <property type="entry name" value="HATPase_c"/>
    <property type="match status" value="1"/>
</dbReference>
<dbReference type="InterPro" id="IPR003661">
    <property type="entry name" value="HisK_dim/P_dom"/>
</dbReference>
<dbReference type="SMART" id="SM00388">
    <property type="entry name" value="HisKA"/>
    <property type="match status" value="1"/>
</dbReference>
<keyword evidence="9" id="KW-1185">Reference proteome</keyword>
<evidence type="ECO:0000256" key="3">
    <source>
        <dbReference type="ARBA" id="ARBA00022553"/>
    </source>
</evidence>
<dbReference type="GO" id="GO:0000155">
    <property type="term" value="F:phosphorelay sensor kinase activity"/>
    <property type="evidence" value="ECO:0007669"/>
    <property type="project" value="InterPro"/>
</dbReference>
<sequence>MDARSSISARIEDHDFGNDIAVIQSNASVPTMLETVCLATGLRFAAIARVNEERWITCSTVDHLGFGLSPGDELVVESTLCHDVRQFATEIIINDVECDDVHRDHHTPKQYGFRSYLSVPIFRPDGSFFGTLCALDPEPNRLDDIRILKMVRLFAKLIGDSLQVEEKLQEVQGELATARHLSGMQERFIAILAHDLRNPISAILSGLRILTRTYDDPETVELIGLMNAAAQRMADLVNNLMDHARNRLGEGLVLNRIKDDNLREVLEQIVSECRTMAPNRQIDLSIDIPGPVYCDPARIAQLFSNLLGNAISHGAEDRPIQVAAHVTDGLLRLQVANEGPPIPKEKIPELFTAFSRVSNGPGQEGLGLGLYIASEIARAHGGRMEVTSDTSQTVFTFEMPCL</sequence>
<accession>A0A1G9P5I6</accession>
<evidence type="ECO:0000313" key="9">
    <source>
        <dbReference type="Proteomes" id="UP000199555"/>
    </source>
</evidence>
<comment type="catalytic activity">
    <reaction evidence="1">
        <text>ATP + protein L-histidine = ADP + protein N-phospho-L-histidine.</text>
        <dbReference type="EC" id="2.7.13.3"/>
    </reaction>
</comment>
<dbReference type="RefSeq" id="WP_090757542.1">
    <property type="nucleotide sequence ID" value="NZ_FNGE01000046.1"/>
</dbReference>
<dbReference type="Gene3D" id="1.10.287.130">
    <property type="match status" value="1"/>
</dbReference>
<evidence type="ECO:0000259" key="7">
    <source>
        <dbReference type="PROSITE" id="PS50109"/>
    </source>
</evidence>
<dbReference type="CDD" id="cd00075">
    <property type="entry name" value="HATPase"/>
    <property type="match status" value="1"/>
</dbReference>
<dbReference type="Proteomes" id="UP000199555">
    <property type="component" value="Unassembled WGS sequence"/>
</dbReference>
<keyword evidence="4" id="KW-0808">Transferase</keyword>
<name>A0A1G9P5I6_9RHOB</name>
<evidence type="ECO:0000256" key="4">
    <source>
        <dbReference type="ARBA" id="ARBA00022679"/>
    </source>
</evidence>
<dbReference type="SMART" id="SM00387">
    <property type="entry name" value="HATPase_c"/>
    <property type="match status" value="1"/>
</dbReference>
<dbReference type="CDD" id="cd00082">
    <property type="entry name" value="HisKA"/>
    <property type="match status" value="1"/>
</dbReference>
<dbReference type="SUPFAM" id="SSF55781">
    <property type="entry name" value="GAF domain-like"/>
    <property type="match status" value="1"/>
</dbReference>
<keyword evidence="3" id="KW-0597">Phosphoprotein</keyword>
<dbReference type="SMART" id="SM00065">
    <property type="entry name" value="GAF"/>
    <property type="match status" value="1"/>
</dbReference>
<organism evidence="8 9">
    <name type="scientific">Paracoccus chinensis</name>
    <dbReference type="NCBI Taxonomy" id="525640"/>
    <lineage>
        <taxon>Bacteria</taxon>
        <taxon>Pseudomonadati</taxon>
        <taxon>Pseudomonadota</taxon>
        <taxon>Alphaproteobacteria</taxon>
        <taxon>Rhodobacterales</taxon>
        <taxon>Paracoccaceae</taxon>
        <taxon>Paracoccus</taxon>
    </lineage>
</organism>
<evidence type="ECO:0000256" key="1">
    <source>
        <dbReference type="ARBA" id="ARBA00000085"/>
    </source>
</evidence>
<dbReference type="PANTHER" id="PTHR43711:SF1">
    <property type="entry name" value="HISTIDINE KINASE 1"/>
    <property type="match status" value="1"/>
</dbReference>
<dbReference type="PANTHER" id="PTHR43711">
    <property type="entry name" value="TWO-COMPONENT HISTIDINE KINASE"/>
    <property type="match status" value="1"/>
</dbReference>
<evidence type="ECO:0000256" key="5">
    <source>
        <dbReference type="ARBA" id="ARBA00022777"/>
    </source>
</evidence>
<dbReference type="SUPFAM" id="SSF55874">
    <property type="entry name" value="ATPase domain of HSP90 chaperone/DNA topoisomerase II/histidine kinase"/>
    <property type="match status" value="1"/>
</dbReference>
<dbReference type="EC" id="2.7.13.3" evidence="2"/>
<dbReference type="EMBL" id="FNGE01000046">
    <property type="protein sequence ID" value="SDL93990.1"/>
    <property type="molecule type" value="Genomic_DNA"/>
</dbReference>
<dbReference type="PROSITE" id="PS50109">
    <property type="entry name" value="HIS_KIN"/>
    <property type="match status" value="1"/>
</dbReference>
<dbReference type="Pfam" id="PF00512">
    <property type="entry name" value="HisKA"/>
    <property type="match status" value="1"/>
</dbReference>
<protein>
    <recommendedName>
        <fullName evidence="2">histidine kinase</fullName>
        <ecNumber evidence="2">2.7.13.3</ecNumber>
    </recommendedName>
</protein>
<dbReference type="Gene3D" id="3.30.450.40">
    <property type="match status" value="1"/>
</dbReference>
<evidence type="ECO:0000313" key="8">
    <source>
        <dbReference type="EMBL" id="SDL93990.1"/>
    </source>
</evidence>
<dbReference type="InterPro" id="IPR050736">
    <property type="entry name" value="Sensor_HK_Regulatory"/>
</dbReference>
<reference evidence="9" key="1">
    <citation type="submission" date="2016-10" db="EMBL/GenBank/DDBJ databases">
        <authorList>
            <person name="Varghese N."/>
            <person name="Submissions S."/>
        </authorList>
    </citation>
    <scope>NUCLEOTIDE SEQUENCE [LARGE SCALE GENOMIC DNA]</scope>
    <source>
        <strain evidence="9">CGMCC 1.7655</strain>
    </source>
</reference>
<dbReference type="AlphaFoldDB" id="A0A1G9P5I6"/>
<evidence type="ECO:0000256" key="6">
    <source>
        <dbReference type="ARBA" id="ARBA00023012"/>
    </source>
</evidence>
<dbReference type="Gene3D" id="3.30.565.10">
    <property type="entry name" value="Histidine kinase-like ATPase, C-terminal domain"/>
    <property type="match status" value="1"/>
</dbReference>
<proteinExistence type="predicted"/>
<dbReference type="STRING" id="525640.SAMN04487971_1462"/>
<dbReference type="PRINTS" id="PR00344">
    <property type="entry name" value="BCTRLSENSOR"/>
</dbReference>
<keyword evidence="5 8" id="KW-0418">Kinase</keyword>
<dbReference type="InterPro" id="IPR036890">
    <property type="entry name" value="HATPase_C_sf"/>
</dbReference>
<dbReference type="InterPro" id="IPR004358">
    <property type="entry name" value="Sig_transdc_His_kin-like_C"/>
</dbReference>
<dbReference type="InterPro" id="IPR005467">
    <property type="entry name" value="His_kinase_dom"/>
</dbReference>
<gene>
    <name evidence="8" type="ORF">SAMN04487971_1462</name>
</gene>
<dbReference type="InterPro" id="IPR036097">
    <property type="entry name" value="HisK_dim/P_sf"/>
</dbReference>
<dbReference type="OrthoDB" id="9795133at2"/>
<dbReference type="InterPro" id="IPR029016">
    <property type="entry name" value="GAF-like_dom_sf"/>
</dbReference>
<dbReference type="InterPro" id="IPR003594">
    <property type="entry name" value="HATPase_dom"/>
</dbReference>
<keyword evidence="6" id="KW-0902">Two-component regulatory system</keyword>
<dbReference type="Pfam" id="PF01590">
    <property type="entry name" value="GAF"/>
    <property type="match status" value="1"/>
</dbReference>
<dbReference type="SUPFAM" id="SSF47384">
    <property type="entry name" value="Homodimeric domain of signal transducing histidine kinase"/>
    <property type="match status" value="1"/>
</dbReference>